<dbReference type="InterPro" id="IPR007039">
    <property type="entry name" value="TrbC/VirB2"/>
</dbReference>
<keyword evidence="1" id="KW-0812">Transmembrane</keyword>
<evidence type="ECO:0000256" key="1">
    <source>
        <dbReference type="SAM" id="Phobius"/>
    </source>
</evidence>
<sequence length="90" mass="9639">MKLIGEVTQNLVYNDFFSNVKTAIASFTSSVQGIALTVIIACIVITGLMFVFGEGPSRTAKKWLMYIIIGAVLIFGASTLGTTIRDVSGF</sequence>
<keyword evidence="1" id="KW-1133">Transmembrane helix</keyword>
<protein>
    <submittedName>
        <fullName evidence="2">TrbC/VIRB2 family protein</fullName>
    </submittedName>
</protein>
<feature type="transmembrane region" description="Helical" evidence="1">
    <location>
        <begin position="63"/>
        <end position="84"/>
    </location>
</feature>
<dbReference type="RefSeq" id="WP_207657466.1">
    <property type="nucleotide sequence ID" value="NZ_QNRX01000019.1"/>
</dbReference>
<reference evidence="2 3" key="1">
    <citation type="submission" date="2018-06" db="EMBL/GenBank/DDBJ databases">
        <title>Genomic Encyclopedia of Type Strains, Phase IV (KMG-IV): sequencing the most valuable type-strain genomes for metagenomic binning, comparative biology and taxonomic classification.</title>
        <authorList>
            <person name="Goeker M."/>
        </authorList>
    </citation>
    <scope>NUCLEOTIDE SEQUENCE [LARGE SCALE GENOMIC DNA]</scope>
    <source>
        <strain evidence="2 3">DSM 22112</strain>
    </source>
</reference>
<dbReference type="Proteomes" id="UP000253490">
    <property type="component" value="Unassembled WGS sequence"/>
</dbReference>
<name>A0A366I0C7_9FIRM</name>
<organism evidence="2 3">
    <name type="scientific">Alkalibaculum bacchi</name>
    <dbReference type="NCBI Taxonomy" id="645887"/>
    <lineage>
        <taxon>Bacteria</taxon>
        <taxon>Bacillati</taxon>
        <taxon>Bacillota</taxon>
        <taxon>Clostridia</taxon>
        <taxon>Eubacteriales</taxon>
        <taxon>Eubacteriaceae</taxon>
        <taxon>Alkalibaculum</taxon>
    </lineage>
</organism>
<feature type="transmembrane region" description="Helical" evidence="1">
    <location>
        <begin position="31"/>
        <end position="51"/>
    </location>
</feature>
<evidence type="ECO:0000313" key="2">
    <source>
        <dbReference type="EMBL" id="RBP59279.1"/>
    </source>
</evidence>
<evidence type="ECO:0000313" key="3">
    <source>
        <dbReference type="Proteomes" id="UP000253490"/>
    </source>
</evidence>
<dbReference type="Pfam" id="PF04956">
    <property type="entry name" value="TrbC"/>
    <property type="match status" value="1"/>
</dbReference>
<proteinExistence type="predicted"/>
<comment type="caution">
    <text evidence="2">The sequence shown here is derived from an EMBL/GenBank/DDBJ whole genome shotgun (WGS) entry which is preliminary data.</text>
</comment>
<dbReference type="EMBL" id="QNRX01000019">
    <property type="protein sequence ID" value="RBP59279.1"/>
    <property type="molecule type" value="Genomic_DNA"/>
</dbReference>
<dbReference type="AlphaFoldDB" id="A0A366I0C7"/>
<gene>
    <name evidence="2" type="ORF">DES36_1194</name>
</gene>
<accession>A0A366I0C7</accession>
<keyword evidence="3" id="KW-1185">Reference proteome</keyword>
<keyword evidence="1" id="KW-0472">Membrane</keyword>